<dbReference type="OrthoDB" id="8885940at2"/>
<dbReference type="SUPFAM" id="SSF53850">
    <property type="entry name" value="Periplasmic binding protein-like II"/>
    <property type="match status" value="1"/>
</dbReference>
<keyword evidence="3" id="KW-0238">DNA-binding</keyword>
<dbReference type="SUPFAM" id="SSF46785">
    <property type="entry name" value="Winged helix' DNA-binding domain"/>
    <property type="match status" value="1"/>
</dbReference>
<dbReference type="GO" id="GO:0043565">
    <property type="term" value="F:sequence-specific DNA binding"/>
    <property type="evidence" value="ECO:0007669"/>
    <property type="project" value="TreeGrafter"/>
</dbReference>
<dbReference type="InterPro" id="IPR058163">
    <property type="entry name" value="LysR-type_TF_proteobact-type"/>
</dbReference>
<dbReference type="Pfam" id="PF00126">
    <property type="entry name" value="HTH_1"/>
    <property type="match status" value="1"/>
</dbReference>
<evidence type="ECO:0000256" key="2">
    <source>
        <dbReference type="ARBA" id="ARBA00023015"/>
    </source>
</evidence>
<name>A0A1V3JG66_9PAST</name>
<dbReference type="Gene3D" id="3.40.190.290">
    <property type="match status" value="1"/>
</dbReference>
<accession>A0A1V3JG66</accession>
<organism evidence="6 7">
    <name type="scientific">Rodentibacter myodis</name>
    <dbReference type="NCBI Taxonomy" id="1907939"/>
    <lineage>
        <taxon>Bacteria</taxon>
        <taxon>Pseudomonadati</taxon>
        <taxon>Pseudomonadota</taxon>
        <taxon>Gammaproteobacteria</taxon>
        <taxon>Pasteurellales</taxon>
        <taxon>Pasteurellaceae</taxon>
        <taxon>Rodentibacter</taxon>
    </lineage>
</organism>
<dbReference type="InterPro" id="IPR036388">
    <property type="entry name" value="WH-like_DNA-bd_sf"/>
</dbReference>
<evidence type="ECO:0000256" key="4">
    <source>
        <dbReference type="ARBA" id="ARBA00023163"/>
    </source>
</evidence>
<evidence type="ECO:0000259" key="5">
    <source>
        <dbReference type="PROSITE" id="PS50931"/>
    </source>
</evidence>
<comment type="similarity">
    <text evidence="1">Belongs to the LysR transcriptional regulatory family.</text>
</comment>
<dbReference type="Gene3D" id="1.10.10.10">
    <property type="entry name" value="Winged helix-like DNA-binding domain superfamily/Winged helix DNA-binding domain"/>
    <property type="match status" value="1"/>
</dbReference>
<evidence type="ECO:0000313" key="7">
    <source>
        <dbReference type="Proteomes" id="UP000188602"/>
    </source>
</evidence>
<evidence type="ECO:0000256" key="3">
    <source>
        <dbReference type="ARBA" id="ARBA00023125"/>
    </source>
</evidence>
<keyword evidence="7" id="KW-1185">Reference proteome</keyword>
<dbReference type="InterPro" id="IPR005119">
    <property type="entry name" value="LysR_subst-bd"/>
</dbReference>
<keyword evidence="2" id="KW-0805">Transcription regulation</keyword>
<dbReference type="AlphaFoldDB" id="A0A1V3JG66"/>
<dbReference type="Proteomes" id="UP000188602">
    <property type="component" value="Unassembled WGS sequence"/>
</dbReference>
<evidence type="ECO:0000313" key="6">
    <source>
        <dbReference type="EMBL" id="OOF55614.1"/>
    </source>
</evidence>
<gene>
    <name evidence="6" type="ORF">BKL49_11270</name>
</gene>
<dbReference type="FunFam" id="1.10.10.10:FF:000001">
    <property type="entry name" value="LysR family transcriptional regulator"/>
    <property type="match status" value="1"/>
</dbReference>
<dbReference type="Pfam" id="PF03466">
    <property type="entry name" value="LysR_substrate"/>
    <property type="match status" value="1"/>
</dbReference>
<dbReference type="RefSeq" id="WP_077425553.1">
    <property type="nucleotide sequence ID" value="NZ_MLHQ01000036.1"/>
</dbReference>
<feature type="domain" description="HTH lysR-type" evidence="5">
    <location>
        <begin position="1"/>
        <end position="59"/>
    </location>
</feature>
<comment type="caution">
    <text evidence="6">The sequence shown here is derived from an EMBL/GenBank/DDBJ whole genome shotgun (WGS) entry which is preliminary data.</text>
</comment>
<dbReference type="PROSITE" id="PS50931">
    <property type="entry name" value="HTH_LYSR"/>
    <property type="match status" value="1"/>
</dbReference>
<evidence type="ECO:0000256" key="1">
    <source>
        <dbReference type="ARBA" id="ARBA00009437"/>
    </source>
</evidence>
<keyword evidence="4" id="KW-0804">Transcription</keyword>
<protein>
    <submittedName>
        <fullName evidence="6">LysR family transcriptional regulator</fullName>
    </submittedName>
</protein>
<dbReference type="InterPro" id="IPR036390">
    <property type="entry name" value="WH_DNA-bd_sf"/>
</dbReference>
<dbReference type="GO" id="GO:0006351">
    <property type="term" value="P:DNA-templated transcription"/>
    <property type="evidence" value="ECO:0007669"/>
    <property type="project" value="TreeGrafter"/>
</dbReference>
<proteinExistence type="inferred from homology"/>
<sequence>MQNFNELNYFLTVAQVQSFVQAGQLLGVSSSALSHSMKNLETRLGLRLFNRTTRNISLTEAGQQLYQQIAPHYQAINAEIAALNDFLNTSSGTIRINTFSVAAEEVLYPKLRDFMRQYPQINLEIMVENRWVDIVKAGFDFGVRLGRDVANDMIAVPISAPLKMALVASPDYIAENGTPKSIEELAQHRLIGMRISAQHGSELMWEFKVKKETVKFLPHPQFSINNHLRTQAVLDGLGIAWMPHTSEINNYLTAGKLIELLPKNAMHYDPFYLYYPSRHGHSRAFKLVLEALRLKTEK</sequence>
<dbReference type="GO" id="GO:0003700">
    <property type="term" value="F:DNA-binding transcription factor activity"/>
    <property type="evidence" value="ECO:0007669"/>
    <property type="project" value="InterPro"/>
</dbReference>
<dbReference type="PANTHER" id="PTHR30537">
    <property type="entry name" value="HTH-TYPE TRANSCRIPTIONAL REGULATOR"/>
    <property type="match status" value="1"/>
</dbReference>
<dbReference type="EMBL" id="MLHQ01000036">
    <property type="protein sequence ID" value="OOF55614.1"/>
    <property type="molecule type" value="Genomic_DNA"/>
</dbReference>
<reference evidence="6 7" key="1">
    <citation type="submission" date="2016-10" db="EMBL/GenBank/DDBJ databases">
        <title>Rodentibacter gen. nov. and new species.</title>
        <authorList>
            <person name="Christensen H."/>
        </authorList>
    </citation>
    <scope>NUCLEOTIDE SEQUENCE [LARGE SCALE GENOMIC DNA]</scope>
    <source>
        <strain evidence="6 7">Ac151</strain>
    </source>
</reference>
<dbReference type="InterPro" id="IPR000847">
    <property type="entry name" value="LysR_HTH_N"/>
</dbReference>
<dbReference type="STRING" id="1907939.BKL49_11270"/>
<dbReference type="PANTHER" id="PTHR30537:SF1">
    <property type="entry name" value="HTH-TYPE TRANSCRIPTIONAL REGULATOR PGRR"/>
    <property type="match status" value="1"/>
</dbReference>